<dbReference type="InterPro" id="IPR011708">
    <property type="entry name" value="DNA_pol3_alpha_NTPase_dom"/>
</dbReference>
<dbReference type="RefSeq" id="WP_344658640.1">
    <property type="nucleotide sequence ID" value="NZ_BAAAQM010000022.1"/>
</dbReference>
<dbReference type="Pfam" id="PF07733">
    <property type="entry name" value="DNA_pol3_alpha"/>
    <property type="match status" value="1"/>
</dbReference>
<proteinExistence type="inferred from homology"/>
<keyword evidence="7 9" id="KW-0234">DNA repair</keyword>
<keyword evidence="3 9" id="KW-0548">Nucleotidyltransferase</keyword>
<dbReference type="Pfam" id="PF17657">
    <property type="entry name" value="DNA_pol3_finger"/>
    <property type="match status" value="1"/>
</dbReference>
<comment type="caution">
    <text evidence="12">The sequence shown here is derived from an EMBL/GenBank/DDBJ whole genome shotgun (WGS) entry which is preliminary data.</text>
</comment>
<dbReference type="NCBIfam" id="NF004225">
    <property type="entry name" value="PRK05672.1"/>
    <property type="match status" value="1"/>
</dbReference>
<evidence type="ECO:0000256" key="2">
    <source>
        <dbReference type="ARBA" id="ARBA00022679"/>
    </source>
</evidence>
<accession>A0ABN2RWR4</accession>
<evidence type="ECO:0000256" key="5">
    <source>
        <dbReference type="ARBA" id="ARBA00022763"/>
    </source>
</evidence>
<sequence>MGAFNPVIPWRELEKRLTWGRYGEAEQAAPEPSGAAGPRRTAKLHPRYAELHAHSHFSFLDGASSPTELVAEAARLGLHGLAVTDHDGFAGAMQYKQAVQEQAPELATVFGAELSLELTAARTGTADPAGSHLLVLARRAEGYRRLSAAIGKAQLAGKEKGRPVYDLDDLAAAAAGEHGGGHWTILTGCRKGTVRQALERHGLTEAGAAAADAELRKLMDRFGRGNVVVELTDHDQPLDDARNRLLARLAARHGLPTVATGNVHYARPADYRLHTALAALRARRTLAEMDGWLPGAPTAYLRSGAEMLARFPEREFGPAVTFSADLAADHAFDFDTVKPRLPDYPVPPGHTEASWLRHLTYEGAALRYGPENENPEAYKQIAYELDVIADLEFPGYFLIVYDIAEFCRAKGILAQGRGSAANSAVCFALGITSVDSVRHGLVFERFLSPVRDGPPDIDVDIEAGRREDVIQHVYEKYGRDRAAMVCNVITYRARLALRDSARVLGYSPGTVDAWAGTVGPHEGVPDGSEEIPDQVLELAGQLQRRPRHLGIHNGGMVIVDRPLAQVVPIEWARREGRTVLQWDKDDCAAAGLVKFDLLGLGMLGAIHDALDLIAEHHGRRLGLHELPQDGDPEAAAVYAMIQDADTVGVFQIESRAQMSTLPRLKPNSFYDLVVEVALIRPGPIQGGAVHPYLRRRNGDEEVAYPHESLEPVLRRTLGVVLFQEQAMQMAIAAAGFSAAEADRLRQAMGSKRSPERMAELKGRLMAGMAERGITPEVAEDIYTKLHAFSGYGFPESHSVSMAYIVWCSCYLKRYYPAAFTAALLNNQPMGFYSPASLITDVRRHGVRVRRVDVNASGAKATLEDAEDAEDAEGAEGAEGADTAAAAGAAGTPRRPRHKHASPIPQPAIRQGLSSVRDLGDDAAEAVVAEREAGGPFTGLEDFIVRTGLSRPALEALATAGAFGCFGLGRREALWTAGALAGTTAGHLPGTAPGVTVPDLDPLTPVETTLADLWATGTSPEDHPIGHLRARLALRGVLPAADLKTARNRSLVRVAGLVTHRQRPPTAHGTCFLGLEDETGLINVICPAPVWERQRRVALGHGALLIHGTLERTDGAVNVVAGRIEPLRAGVGRKARDFR</sequence>
<feature type="region of interest" description="Disordered" evidence="10">
    <location>
        <begin position="860"/>
        <end position="909"/>
    </location>
</feature>
<feature type="domain" description="Polymerase/histidinol phosphatase N-terminal" evidence="11">
    <location>
        <begin position="49"/>
        <end position="118"/>
    </location>
</feature>
<evidence type="ECO:0000256" key="10">
    <source>
        <dbReference type="SAM" id="MobiDB-lite"/>
    </source>
</evidence>
<evidence type="ECO:0000256" key="7">
    <source>
        <dbReference type="ARBA" id="ARBA00023204"/>
    </source>
</evidence>
<name>A0ABN2RWR4_9ACTN</name>
<reference evidence="12 13" key="1">
    <citation type="journal article" date="2019" name="Int. J. Syst. Evol. Microbiol.">
        <title>The Global Catalogue of Microorganisms (GCM) 10K type strain sequencing project: providing services to taxonomists for standard genome sequencing and annotation.</title>
        <authorList>
            <consortium name="The Broad Institute Genomics Platform"/>
            <consortium name="The Broad Institute Genome Sequencing Center for Infectious Disease"/>
            <person name="Wu L."/>
            <person name="Ma J."/>
        </authorList>
    </citation>
    <scope>NUCLEOTIDE SEQUENCE [LARGE SCALE GENOMIC DNA]</scope>
    <source>
        <strain evidence="12 13">JCM 16013</strain>
    </source>
</reference>
<dbReference type="PANTHER" id="PTHR32294">
    <property type="entry name" value="DNA POLYMERASE III SUBUNIT ALPHA"/>
    <property type="match status" value="1"/>
</dbReference>
<evidence type="ECO:0000259" key="11">
    <source>
        <dbReference type="SMART" id="SM00481"/>
    </source>
</evidence>
<evidence type="ECO:0000313" key="13">
    <source>
        <dbReference type="Proteomes" id="UP001499854"/>
    </source>
</evidence>
<evidence type="ECO:0000256" key="3">
    <source>
        <dbReference type="ARBA" id="ARBA00022695"/>
    </source>
</evidence>
<dbReference type="EMBL" id="BAAAQM010000022">
    <property type="protein sequence ID" value="GAA1976287.1"/>
    <property type="molecule type" value="Genomic_DNA"/>
</dbReference>
<evidence type="ECO:0000313" key="12">
    <source>
        <dbReference type="EMBL" id="GAA1976287.1"/>
    </source>
</evidence>
<comment type="subcellular location">
    <subcellularLocation>
        <location evidence="9">Cytoplasm</location>
    </subcellularLocation>
</comment>
<comment type="similarity">
    <text evidence="9">Belongs to the DNA polymerase type-C family. DnaE2 subfamily.</text>
</comment>
<dbReference type="Pfam" id="PF02811">
    <property type="entry name" value="PHP"/>
    <property type="match status" value="1"/>
</dbReference>
<dbReference type="HAMAP" id="MF_01902">
    <property type="entry name" value="DNApol_error_prone"/>
    <property type="match status" value="1"/>
</dbReference>
<dbReference type="InterPro" id="IPR023073">
    <property type="entry name" value="DnaE2"/>
</dbReference>
<dbReference type="InterPro" id="IPR016195">
    <property type="entry name" value="Pol/histidinol_Pase-like"/>
</dbReference>
<dbReference type="NCBIfam" id="TIGR00594">
    <property type="entry name" value="polc"/>
    <property type="match status" value="1"/>
</dbReference>
<dbReference type="InterPro" id="IPR004805">
    <property type="entry name" value="DnaE2/DnaE/PolC"/>
</dbReference>
<comment type="function">
    <text evidence="9">DNA polymerase involved in damage-induced mutagenesis and translesion synthesis (TLS). It is not the major replicative DNA polymerase.</text>
</comment>
<evidence type="ECO:0000256" key="6">
    <source>
        <dbReference type="ARBA" id="ARBA00022932"/>
    </source>
</evidence>
<feature type="compositionally biased region" description="Low complexity" evidence="10">
    <location>
        <begin position="877"/>
        <end position="891"/>
    </location>
</feature>
<dbReference type="SUPFAM" id="SSF89550">
    <property type="entry name" value="PHP domain-like"/>
    <property type="match status" value="1"/>
</dbReference>
<keyword evidence="13" id="KW-1185">Reference proteome</keyword>
<dbReference type="Gene3D" id="1.10.150.870">
    <property type="match status" value="1"/>
</dbReference>
<dbReference type="Gene3D" id="3.20.20.140">
    <property type="entry name" value="Metal-dependent hydrolases"/>
    <property type="match status" value="1"/>
</dbReference>
<dbReference type="PANTHER" id="PTHR32294:SF4">
    <property type="entry name" value="ERROR-PRONE DNA POLYMERASE"/>
    <property type="match status" value="1"/>
</dbReference>
<dbReference type="InterPro" id="IPR029460">
    <property type="entry name" value="DNAPol_HHH"/>
</dbReference>
<gene>
    <name evidence="9" type="primary">dnaE2</name>
    <name evidence="12" type="ORF">GCM10009838_40710</name>
</gene>
<dbReference type="SMART" id="SM00481">
    <property type="entry name" value="POLIIIAc"/>
    <property type="match status" value="1"/>
</dbReference>
<dbReference type="InterPro" id="IPR003141">
    <property type="entry name" value="Pol/His_phosphatase_N"/>
</dbReference>
<dbReference type="InterPro" id="IPR040982">
    <property type="entry name" value="DNA_pol3_finger"/>
</dbReference>
<feature type="compositionally biased region" description="Acidic residues" evidence="10">
    <location>
        <begin position="863"/>
        <end position="875"/>
    </location>
</feature>
<keyword evidence="4 9" id="KW-0235">DNA replication</keyword>
<dbReference type="Proteomes" id="UP001499854">
    <property type="component" value="Unassembled WGS sequence"/>
</dbReference>
<dbReference type="InterPro" id="IPR004013">
    <property type="entry name" value="PHP_dom"/>
</dbReference>
<evidence type="ECO:0000256" key="9">
    <source>
        <dbReference type="HAMAP-Rule" id="MF_01902"/>
    </source>
</evidence>
<organism evidence="12 13">
    <name type="scientific">Catenulispora subtropica</name>
    <dbReference type="NCBI Taxonomy" id="450798"/>
    <lineage>
        <taxon>Bacteria</taxon>
        <taxon>Bacillati</taxon>
        <taxon>Actinomycetota</taxon>
        <taxon>Actinomycetes</taxon>
        <taxon>Catenulisporales</taxon>
        <taxon>Catenulisporaceae</taxon>
        <taxon>Catenulispora</taxon>
    </lineage>
</organism>
<dbReference type="EC" id="2.7.7.7" evidence="9"/>
<keyword evidence="6 9" id="KW-0239">DNA-directed DNA polymerase</keyword>
<keyword evidence="1 9" id="KW-0963">Cytoplasm</keyword>
<dbReference type="CDD" id="cd04485">
    <property type="entry name" value="DnaE_OBF"/>
    <property type="match status" value="1"/>
</dbReference>
<evidence type="ECO:0000256" key="8">
    <source>
        <dbReference type="ARBA" id="ARBA00049244"/>
    </source>
</evidence>
<dbReference type="Pfam" id="PF14579">
    <property type="entry name" value="HHH_6"/>
    <property type="match status" value="1"/>
</dbReference>
<keyword evidence="2 9" id="KW-0808">Transferase</keyword>
<evidence type="ECO:0000256" key="1">
    <source>
        <dbReference type="ARBA" id="ARBA00022490"/>
    </source>
</evidence>
<protein>
    <recommendedName>
        <fullName evidence="9">Error-prone DNA polymerase</fullName>
        <ecNumber evidence="9">2.7.7.7</ecNumber>
    </recommendedName>
</protein>
<evidence type="ECO:0000256" key="4">
    <source>
        <dbReference type="ARBA" id="ARBA00022705"/>
    </source>
</evidence>
<comment type="catalytic activity">
    <reaction evidence="8 9">
        <text>DNA(n) + a 2'-deoxyribonucleoside 5'-triphosphate = DNA(n+1) + diphosphate</text>
        <dbReference type="Rhea" id="RHEA:22508"/>
        <dbReference type="Rhea" id="RHEA-COMP:17339"/>
        <dbReference type="Rhea" id="RHEA-COMP:17340"/>
        <dbReference type="ChEBI" id="CHEBI:33019"/>
        <dbReference type="ChEBI" id="CHEBI:61560"/>
        <dbReference type="ChEBI" id="CHEBI:173112"/>
        <dbReference type="EC" id="2.7.7.7"/>
    </reaction>
</comment>
<keyword evidence="5 9" id="KW-0227">DNA damage</keyword>